<dbReference type="Gene3D" id="3.40.190.10">
    <property type="entry name" value="Periplasmic binding protein-like II"/>
    <property type="match status" value="2"/>
</dbReference>
<dbReference type="Proteomes" id="UP001169063">
    <property type="component" value="Unassembled WGS sequence"/>
</dbReference>
<dbReference type="PROSITE" id="PS51171">
    <property type="entry name" value="PREPHENATE_DEHYDR_3"/>
    <property type="match status" value="1"/>
</dbReference>
<dbReference type="Pfam" id="PF00800">
    <property type="entry name" value="PDT"/>
    <property type="match status" value="1"/>
</dbReference>
<keyword evidence="6" id="KW-0456">Lyase</keyword>
<dbReference type="EMBL" id="JAUKTR010000002">
    <property type="protein sequence ID" value="MDO1558938.1"/>
    <property type="molecule type" value="Genomic_DNA"/>
</dbReference>
<keyword evidence="4" id="KW-0057">Aromatic amino acid biosynthesis</keyword>
<gene>
    <name evidence="9" type="ORF">Q0812_05800</name>
</gene>
<evidence type="ECO:0000256" key="1">
    <source>
        <dbReference type="ARBA" id="ARBA00004741"/>
    </source>
</evidence>
<evidence type="ECO:0000259" key="8">
    <source>
        <dbReference type="PROSITE" id="PS51171"/>
    </source>
</evidence>
<comment type="caution">
    <text evidence="9">The sequence shown here is derived from an EMBL/GenBank/DDBJ whole genome shotgun (WGS) entry which is preliminary data.</text>
</comment>
<comment type="catalytic activity">
    <reaction evidence="7">
        <text>prephenate + H(+) = 3-phenylpyruvate + CO2 + H2O</text>
        <dbReference type="Rhea" id="RHEA:21648"/>
        <dbReference type="ChEBI" id="CHEBI:15377"/>
        <dbReference type="ChEBI" id="CHEBI:15378"/>
        <dbReference type="ChEBI" id="CHEBI:16526"/>
        <dbReference type="ChEBI" id="CHEBI:18005"/>
        <dbReference type="ChEBI" id="CHEBI:29934"/>
        <dbReference type="EC" id="4.2.1.51"/>
    </reaction>
</comment>
<keyword evidence="3" id="KW-0028">Amino-acid biosynthesis</keyword>
<dbReference type="EC" id="4.2.1.51" evidence="2"/>
<dbReference type="PANTHER" id="PTHR21022:SF19">
    <property type="entry name" value="PREPHENATE DEHYDRATASE-RELATED"/>
    <property type="match status" value="1"/>
</dbReference>
<protein>
    <recommendedName>
        <fullName evidence="2">prephenate dehydratase</fullName>
        <ecNumber evidence="2">4.2.1.51</ecNumber>
    </recommendedName>
</protein>
<evidence type="ECO:0000256" key="7">
    <source>
        <dbReference type="ARBA" id="ARBA00047848"/>
    </source>
</evidence>
<proteinExistence type="predicted"/>
<keyword evidence="5" id="KW-0584">Phenylalanine biosynthesis</keyword>
<name>A0ABT8SMU0_9CAUL</name>
<evidence type="ECO:0000313" key="10">
    <source>
        <dbReference type="Proteomes" id="UP001169063"/>
    </source>
</evidence>
<evidence type="ECO:0000256" key="5">
    <source>
        <dbReference type="ARBA" id="ARBA00023222"/>
    </source>
</evidence>
<keyword evidence="10" id="KW-1185">Reference proteome</keyword>
<sequence length="247" mass="25993">MRVACLGPRGTFTHMAAERLYPGASTVFVQTHADAVLSCARLETDAFVAALSNSVADYIGPTVQALLSDEARGLRIDRGTVSLVSFSLYRPPQAGALKVVYSHPAALAQVGDWLRRSGARAVETDSTVAALALIALEGDSATGAVGPAGLGPEYGLDEVEVRLEGESRNQTRFIGGAREAPLEEAARYLVRVRDAADIRARLAEVGEVHLAGRRGEYRLFELVGGPSLAAVRAALADTGEVIGAYGF</sequence>
<evidence type="ECO:0000256" key="4">
    <source>
        <dbReference type="ARBA" id="ARBA00023141"/>
    </source>
</evidence>
<dbReference type="PANTHER" id="PTHR21022">
    <property type="entry name" value="PREPHENATE DEHYDRATASE P PROTEIN"/>
    <property type="match status" value="1"/>
</dbReference>
<dbReference type="RefSeq" id="WP_302109369.1">
    <property type="nucleotide sequence ID" value="NZ_JAUKTR010000002.1"/>
</dbReference>
<accession>A0ABT8SMU0</accession>
<organism evidence="9 10">
    <name type="scientific">Peiella sedimenti</name>
    <dbReference type="NCBI Taxonomy" id="3061083"/>
    <lineage>
        <taxon>Bacteria</taxon>
        <taxon>Pseudomonadati</taxon>
        <taxon>Pseudomonadota</taxon>
        <taxon>Alphaproteobacteria</taxon>
        <taxon>Caulobacterales</taxon>
        <taxon>Caulobacteraceae</taxon>
        <taxon>Peiella</taxon>
    </lineage>
</organism>
<evidence type="ECO:0000256" key="6">
    <source>
        <dbReference type="ARBA" id="ARBA00023239"/>
    </source>
</evidence>
<evidence type="ECO:0000256" key="3">
    <source>
        <dbReference type="ARBA" id="ARBA00022605"/>
    </source>
</evidence>
<dbReference type="InterPro" id="IPR001086">
    <property type="entry name" value="Preph_deHydtase"/>
</dbReference>
<dbReference type="SUPFAM" id="SSF53850">
    <property type="entry name" value="Periplasmic binding protein-like II"/>
    <property type="match status" value="1"/>
</dbReference>
<comment type="pathway">
    <text evidence="1">Amino-acid biosynthesis; L-phenylalanine biosynthesis; phenylpyruvate from prephenate: step 1/1.</text>
</comment>
<feature type="domain" description="Prephenate dehydratase" evidence="8">
    <location>
        <begin position="2"/>
        <end position="178"/>
    </location>
</feature>
<evidence type="ECO:0000256" key="2">
    <source>
        <dbReference type="ARBA" id="ARBA00013147"/>
    </source>
</evidence>
<reference evidence="9" key="1">
    <citation type="submission" date="2023-07" db="EMBL/GenBank/DDBJ databases">
        <title>Brevundimonas soil sp. nov., isolated from the soil of chemical plant.</title>
        <authorList>
            <person name="Wu N."/>
        </authorList>
    </citation>
    <scope>NUCLEOTIDE SEQUENCE</scope>
    <source>
        <strain evidence="9">XZ-24</strain>
    </source>
</reference>
<evidence type="ECO:0000313" key="9">
    <source>
        <dbReference type="EMBL" id="MDO1558938.1"/>
    </source>
</evidence>